<dbReference type="EMBL" id="KB468124">
    <property type="protein sequence ID" value="PCH41961.1"/>
    <property type="molecule type" value="Genomic_DNA"/>
</dbReference>
<proteinExistence type="predicted"/>
<organism evidence="1 2">
    <name type="scientific">Wolfiporia cocos (strain MD-104)</name>
    <name type="common">Brown rot fungus</name>
    <dbReference type="NCBI Taxonomy" id="742152"/>
    <lineage>
        <taxon>Eukaryota</taxon>
        <taxon>Fungi</taxon>
        <taxon>Dikarya</taxon>
        <taxon>Basidiomycota</taxon>
        <taxon>Agaricomycotina</taxon>
        <taxon>Agaricomycetes</taxon>
        <taxon>Polyporales</taxon>
        <taxon>Phaeolaceae</taxon>
        <taxon>Wolfiporia</taxon>
    </lineage>
</organism>
<reference evidence="1 2" key="1">
    <citation type="journal article" date="2012" name="Science">
        <title>The Paleozoic origin of enzymatic lignin decomposition reconstructed from 31 fungal genomes.</title>
        <authorList>
            <person name="Floudas D."/>
            <person name="Binder M."/>
            <person name="Riley R."/>
            <person name="Barry K."/>
            <person name="Blanchette R.A."/>
            <person name="Henrissat B."/>
            <person name="Martinez A.T."/>
            <person name="Otillar R."/>
            <person name="Spatafora J.W."/>
            <person name="Yadav J.S."/>
            <person name="Aerts A."/>
            <person name="Benoit I."/>
            <person name="Boyd A."/>
            <person name="Carlson A."/>
            <person name="Copeland A."/>
            <person name="Coutinho P.M."/>
            <person name="de Vries R.P."/>
            <person name="Ferreira P."/>
            <person name="Findley K."/>
            <person name="Foster B."/>
            <person name="Gaskell J."/>
            <person name="Glotzer D."/>
            <person name="Gorecki P."/>
            <person name="Heitman J."/>
            <person name="Hesse C."/>
            <person name="Hori C."/>
            <person name="Igarashi K."/>
            <person name="Jurgens J.A."/>
            <person name="Kallen N."/>
            <person name="Kersten P."/>
            <person name="Kohler A."/>
            <person name="Kuees U."/>
            <person name="Kumar T.K.A."/>
            <person name="Kuo A."/>
            <person name="LaButti K."/>
            <person name="Larrondo L.F."/>
            <person name="Lindquist E."/>
            <person name="Ling A."/>
            <person name="Lombard V."/>
            <person name="Lucas S."/>
            <person name="Lundell T."/>
            <person name="Martin R."/>
            <person name="McLaughlin D.J."/>
            <person name="Morgenstern I."/>
            <person name="Morin E."/>
            <person name="Murat C."/>
            <person name="Nagy L.G."/>
            <person name="Nolan M."/>
            <person name="Ohm R.A."/>
            <person name="Patyshakuliyeva A."/>
            <person name="Rokas A."/>
            <person name="Ruiz-Duenas F.J."/>
            <person name="Sabat G."/>
            <person name="Salamov A."/>
            <person name="Samejima M."/>
            <person name="Schmutz J."/>
            <person name="Slot J.C."/>
            <person name="St John F."/>
            <person name="Stenlid J."/>
            <person name="Sun H."/>
            <person name="Sun S."/>
            <person name="Syed K."/>
            <person name="Tsang A."/>
            <person name="Wiebenga A."/>
            <person name="Young D."/>
            <person name="Pisabarro A."/>
            <person name="Eastwood D.C."/>
            <person name="Martin F."/>
            <person name="Cullen D."/>
            <person name="Grigoriev I.V."/>
            <person name="Hibbett D.S."/>
        </authorList>
    </citation>
    <scope>NUCLEOTIDE SEQUENCE [LARGE SCALE GENOMIC DNA]</scope>
    <source>
        <strain evidence="1 2">MD-104</strain>
    </source>
</reference>
<accession>A0A2H3JJE3</accession>
<name>A0A2H3JJE3_WOLCO</name>
<dbReference type="AlphaFoldDB" id="A0A2H3JJE3"/>
<dbReference type="OMA" id="IATECCV"/>
<sequence length="225" mass="24776">MVPALSSWATGHNESVDPLRLTSIISSDLQWVLWDLPHKCTDNHPGKLTLCLGLPVMIKTNEATECCVTNGAEGVDEKLALDTLFVCMTSPPTPIQLKGLPENVVPITHQAMKVTCKMLNDEMLTILHVAVIPNFAMTDFGSQRHMSHNNVCDLQNCKTHQSTYTYLSWGSTYEGTIIVQGFDTNKLTGGITGSLRQESCIVHCNSQSQTHMSLLNQLKTAHGRK</sequence>
<evidence type="ECO:0000313" key="1">
    <source>
        <dbReference type="EMBL" id="PCH41961.1"/>
    </source>
</evidence>
<gene>
    <name evidence="1" type="ORF">WOLCODRAFT_89558</name>
</gene>
<keyword evidence="2" id="KW-1185">Reference proteome</keyword>
<evidence type="ECO:0000313" key="2">
    <source>
        <dbReference type="Proteomes" id="UP000218811"/>
    </source>
</evidence>
<dbReference type="Proteomes" id="UP000218811">
    <property type="component" value="Unassembled WGS sequence"/>
</dbReference>
<dbReference type="OrthoDB" id="432234at2759"/>
<protein>
    <submittedName>
        <fullName evidence="1">Uncharacterized protein</fullName>
    </submittedName>
</protein>